<protein>
    <recommendedName>
        <fullName evidence="2">DUF6533 domain-containing protein</fullName>
    </recommendedName>
</protein>
<feature type="transmembrane region" description="Helical" evidence="1">
    <location>
        <begin position="30"/>
        <end position="55"/>
    </location>
</feature>
<keyword evidence="4" id="KW-1185">Reference proteome</keyword>
<keyword evidence="1" id="KW-0812">Transmembrane</keyword>
<reference evidence="3 4" key="1">
    <citation type="submission" date="2016-07" db="EMBL/GenBank/DDBJ databases">
        <title>Draft genome of the white-rot fungus Obba rivulosa 3A-2.</title>
        <authorList>
            <consortium name="DOE Joint Genome Institute"/>
            <person name="Miettinen O."/>
            <person name="Riley R."/>
            <person name="Acob R."/>
            <person name="Barry K."/>
            <person name="Cullen D."/>
            <person name="De Vries R."/>
            <person name="Hainaut M."/>
            <person name="Hatakka A."/>
            <person name="Henrissat B."/>
            <person name="Hilden K."/>
            <person name="Kuo R."/>
            <person name="Labutti K."/>
            <person name="Lipzen A."/>
            <person name="Makela M.R."/>
            <person name="Sandor L."/>
            <person name="Spatafora J.W."/>
            <person name="Grigoriev I.V."/>
            <person name="Hibbett D.S."/>
        </authorList>
    </citation>
    <scope>NUCLEOTIDE SEQUENCE [LARGE SCALE GENOMIC DNA]</scope>
    <source>
        <strain evidence="3 4">3A-2</strain>
    </source>
</reference>
<dbReference type="Proteomes" id="UP000250043">
    <property type="component" value="Unassembled WGS sequence"/>
</dbReference>
<dbReference type="EMBL" id="KV722678">
    <property type="protein sequence ID" value="OCH84392.1"/>
    <property type="molecule type" value="Genomic_DNA"/>
</dbReference>
<dbReference type="OrthoDB" id="2803882at2759"/>
<dbReference type="InterPro" id="IPR045340">
    <property type="entry name" value="DUF6533"/>
</dbReference>
<gene>
    <name evidence="3" type="ORF">OBBRIDRAFT_691166</name>
</gene>
<evidence type="ECO:0000256" key="1">
    <source>
        <dbReference type="SAM" id="Phobius"/>
    </source>
</evidence>
<feature type="domain" description="DUF6533" evidence="2">
    <location>
        <begin position="3"/>
        <end position="42"/>
    </location>
</feature>
<evidence type="ECO:0000313" key="3">
    <source>
        <dbReference type="EMBL" id="OCH84392.1"/>
    </source>
</evidence>
<dbReference type="AlphaFoldDB" id="A0A8E2ALY3"/>
<feature type="transmembrane region" description="Helical" evidence="1">
    <location>
        <begin position="67"/>
        <end position="89"/>
    </location>
</feature>
<evidence type="ECO:0000313" key="4">
    <source>
        <dbReference type="Proteomes" id="UP000250043"/>
    </source>
</evidence>
<feature type="non-terminal residue" evidence="3">
    <location>
        <position position="1"/>
    </location>
</feature>
<accession>A0A8E2ALY3</accession>
<sequence>QSVVVFHEYLATFFTEVDVIWSRRLTTPTAILFILNRYNTLFQAVLFILFADVAFNTDLSCKSTWCLNAAFILISYVTWALFSALRVYSIGNRNTYLASASFCFGMVPFATNLV</sequence>
<evidence type="ECO:0000259" key="2">
    <source>
        <dbReference type="Pfam" id="PF20151"/>
    </source>
</evidence>
<keyword evidence="1" id="KW-0472">Membrane</keyword>
<name>A0A8E2ALY3_9APHY</name>
<organism evidence="3 4">
    <name type="scientific">Obba rivulosa</name>
    <dbReference type="NCBI Taxonomy" id="1052685"/>
    <lineage>
        <taxon>Eukaryota</taxon>
        <taxon>Fungi</taxon>
        <taxon>Dikarya</taxon>
        <taxon>Basidiomycota</taxon>
        <taxon>Agaricomycotina</taxon>
        <taxon>Agaricomycetes</taxon>
        <taxon>Polyporales</taxon>
        <taxon>Gelatoporiaceae</taxon>
        <taxon>Obba</taxon>
    </lineage>
</organism>
<dbReference type="Pfam" id="PF20151">
    <property type="entry name" value="DUF6533"/>
    <property type="match status" value="1"/>
</dbReference>
<keyword evidence="1" id="KW-1133">Transmembrane helix</keyword>
<proteinExistence type="predicted"/>
<feature type="non-terminal residue" evidence="3">
    <location>
        <position position="114"/>
    </location>
</feature>